<feature type="coiled-coil region" evidence="1">
    <location>
        <begin position="137"/>
        <end position="164"/>
    </location>
</feature>
<keyword evidence="1" id="KW-0175">Coiled coil</keyword>
<feature type="domain" description="SLH" evidence="2">
    <location>
        <begin position="48"/>
        <end position="111"/>
    </location>
</feature>
<dbReference type="AlphaFoldDB" id="A0A2N1PV96"/>
<name>A0A2N1PV96_9BACT</name>
<evidence type="ECO:0000256" key="1">
    <source>
        <dbReference type="SAM" id="Coils"/>
    </source>
</evidence>
<dbReference type="EMBL" id="PGXC01000001">
    <property type="protein sequence ID" value="PKK92228.1"/>
    <property type="molecule type" value="Genomic_DNA"/>
</dbReference>
<dbReference type="InterPro" id="IPR001119">
    <property type="entry name" value="SLH_dom"/>
</dbReference>
<dbReference type="InterPro" id="IPR051465">
    <property type="entry name" value="Cell_Envelope_Struct_Comp"/>
</dbReference>
<dbReference type="Proteomes" id="UP000233256">
    <property type="component" value="Unassembled WGS sequence"/>
</dbReference>
<reference evidence="3 4" key="1">
    <citation type="journal article" date="2017" name="ISME J.">
        <title>Potential for microbial H2 and metal transformations associated with novel bacteria and archaea in deep terrestrial subsurface sediments.</title>
        <authorList>
            <person name="Hernsdorf A.W."/>
            <person name="Amano Y."/>
            <person name="Miyakawa K."/>
            <person name="Ise K."/>
            <person name="Suzuki Y."/>
            <person name="Anantharaman K."/>
            <person name="Probst A."/>
            <person name="Burstein D."/>
            <person name="Thomas B.C."/>
            <person name="Banfield J.F."/>
        </authorList>
    </citation>
    <scope>NUCLEOTIDE SEQUENCE [LARGE SCALE GENOMIC DNA]</scope>
    <source>
        <strain evidence="3">HGW-Wallbacteria-1</strain>
    </source>
</reference>
<protein>
    <recommendedName>
        <fullName evidence="2">SLH domain-containing protein</fullName>
    </recommendedName>
</protein>
<proteinExistence type="predicted"/>
<organism evidence="3 4">
    <name type="scientific">Candidatus Wallbacteria bacterium HGW-Wallbacteria-1</name>
    <dbReference type="NCBI Taxonomy" id="2013854"/>
    <lineage>
        <taxon>Bacteria</taxon>
        <taxon>Candidatus Walliibacteriota</taxon>
    </lineage>
</organism>
<evidence type="ECO:0000259" key="2">
    <source>
        <dbReference type="PROSITE" id="PS51272"/>
    </source>
</evidence>
<evidence type="ECO:0000313" key="3">
    <source>
        <dbReference type="EMBL" id="PKK92228.1"/>
    </source>
</evidence>
<gene>
    <name evidence="3" type="ORF">CVV64_02110</name>
</gene>
<dbReference type="Pfam" id="PF00395">
    <property type="entry name" value="SLH"/>
    <property type="match status" value="1"/>
</dbReference>
<dbReference type="PANTHER" id="PTHR43308">
    <property type="entry name" value="OUTER MEMBRANE PROTEIN ALPHA-RELATED"/>
    <property type="match status" value="1"/>
</dbReference>
<dbReference type="PROSITE" id="PS51272">
    <property type="entry name" value="SLH"/>
    <property type="match status" value="1"/>
</dbReference>
<dbReference type="PANTHER" id="PTHR43308:SF1">
    <property type="entry name" value="OUTER MEMBRANE PROTEIN ALPHA"/>
    <property type="match status" value="1"/>
</dbReference>
<evidence type="ECO:0000313" key="4">
    <source>
        <dbReference type="Proteomes" id="UP000233256"/>
    </source>
</evidence>
<comment type="caution">
    <text evidence="3">The sequence shown here is derived from an EMBL/GenBank/DDBJ whole genome shotgun (WGS) entry which is preliminary data.</text>
</comment>
<accession>A0A2N1PV96</accession>
<sequence length="754" mass="83574">MVKKNINMTTRGYEMRRPKAMKKRVSAFLVWTLAILSTVTLFAMPSGAADPFSDIAKDHWAYDAVSQLAAKGVLDGYADGKFKGEKSLTRYEMAMVLAKFLEKLPRDDGRFNVRDFKTIEKLTMEFAEELSLLGVKADAIESELRMLKGEIGDVREKLSEVEQIKRSTRDRVSISGEVWMILANMTRAFDSIDDDWVNEAGLFLSFFMDIDENIKAFMKVRNEEIPLRDIGGAGDGTIDELYVDIEDFYGLFDMRVGRQRMTLGHSIVLDDKVDGLTFTKTMDKVEMKVFAFSTRDARAGINNQLYGDASGSKPFWWYDNTYLLTNGANTATSGNRANYLAQGGFNTTSNITLYSSPFSLPMAWDEVTGDPGAARPDHKANTHSGIAITDRSGKLNPVDTIPAGALQPVSVMGGVYGPLGLDSQGKEIQDAGSMAGGNYLNAEYRDWQIRSRNGLDSIGFNIAADMGGHRLAGYFLMRRYDAYDPYTRLGDPFAAMVDSDNDGAIDTRNGAALSPQANPTYWGITLDGEVVDHLRYFFEYVVFDPDITNVGVDPTTGMAKTNGAWKGNNLSDGSAWIAGIDWDITRDVNLLIQYGAGDEEFIPASIYRDYRFNGMEGRLNAGDSSTGVFGDYDEGMMSLVGVRDLLIRIDADFTSRSKGIFAFEACRDNDTSPERMIAGDSLVTGHLQQDYNLISARFEHIYKTNTTISLEYKALAYTDGGVDDNRVVGSRNDGTDDLNNGGWSRILTEVRVRF</sequence>